<feature type="domain" description="Cytosol aminopeptidase" evidence="9">
    <location>
        <begin position="346"/>
        <end position="353"/>
    </location>
</feature>
<comment type="subcellular location">
    <subcellularLocation>
        <location evidence="8">Cytoplasm</location>
    </subcellularLocation>
</comment>
<dbReference type="PANTHER" id="PTHR11963">
    <property type="entry name" value="LEUCINE AMINOPEPTIDASE-RELATED"/>
    <property type="match status" value="1"/>
</dbReference>
<keyword evidence="8" id="KW-0464">Manganese</keyword>
<dbReference type="EC" id="3.4.11.1" evidence="8"/>
<keyword evidence="8" id="KW-0963">Cytoplasm</keyword>
<dbReference type="InterPro" id="IPR043472">
    <property type="entry name" value="Macro_dom-like"/>
</dbReference>
<evidence type="ECO:0000313" key="11">
    <source>
        <dbReference type="Proteomes" id="UP000778578"/>
    </source>
</evidence>
<feature type="active site" evidence="8">
    <location>
        <position position="352"/>
    </location>
</feature>
<feature type="binding site" evidence="8">
    <location>
        <position position="266"/>
    </location>
    <ligand>
        <name>Mn(2+)</name>
        <dbReference type="ChEBI" id="CHEBI:29035"/>
        <label>2</label>
    </ligand>
</feature>
<dbReference type="PRINTS" id="PR00481">
    <property type="entry name" value="LAMNOPPTDASE"/>
</dbReference>
<accession>A0ABS7Q035</accession>
<dbReference type="CDD" id="cd00433">
    <property type="entry name" value="Peptidase_M17"/>
    <property type="match status" value="1"/>
</dbReference>
<comment type="function">
    <text evidence="7 8">Presumably involved in the processing and regular turnover of intracellular proteins. Catalyzes the removal of unsubstituted N-terminal amino acids from various peptides.</text>
</comment>
<dbReference type="InterPro" id="IPR008283">
    <property type="entry name" value="Peptidase_M17_N"/>
</dbReference>
<gene>
    <name evidence="8" type="primary">pepA</name>
    <name evidence="10" type="ORF">K7862_02400</name>
</gene>
<sequence>MTALTLSTSSAAALRADAVVVGLAKGPKGPRLAPGAEAVDAAFDGRLTATLETLGASGAEGEATKLPAPAGVKAAVVLAVGLGDAPEDGEGYDPEALRKAAGVAGRALAGSKKAAFALPIAGAADIEAIAVGALLGAYSFTAYQSQNGSAGKGSLGEVAVVGAKPRDKEHKAAAERAVAVAEEVNRARDLVNMPSNDLDPKAFAAQVQAAGKEFGLKVEVLDEKALAKGGYGGILGVGRGSATPPRLVRVAYKHPKATRTLAFVGKGITYDSGGISLKPAGHNETMKCDMSGAAAVFGAVVAAAKLGLAVNVTGWLALAENMPGGNATRPGDVLRMYSGKTVEVLNTDAEGRLVLADALARASEESPDAIVDVATLTGAMVLALGDGRFGIMANDDDFRTAVHATALAQGEDSWPMPLPKQLRKTFDSPTADIANMGVRPGGGLIAGLFLKEFVGEGITWAHLDIAGPAFNEGGPFGYTPKGGTGSAVRTLVGLARRTAEGDLL</sequence>
<keyword evidence="11" id="KW-1185">Reference proteome</keyword>
<dbReference type="RefSeq" id="WP_222959953.1">
    <property type="nucleotide sequence ID" value="NZ_JAINZZ010000002.1"/>
</dbReference>
<keyword evidence="4 8" id="KW-0031">Aminopeptidase</keyword>
<dbReference type="GO" id="GO:0004177">
    <property type="term" value="F:aminopeptidase activity"/>
    <property type="evidence" value="ECO:0007669"/>
    <property type="project" value="UniProtKB-KW"/>
</dbReference>
<name>A0ABS7Q035_9ACTN</name>
<keyword evidence="5 8" id="KW-0645">Protease</keyword>
<dbReference type="NCBIfam" id="NF002073">
    <property type="entry name" value="PRK00913.1-2"/>
    <property type="match status" value="1"/>
</dbReference>
<evidence type="ECO:0000256" key="6">
    <source>
        <dbReference type="ARBA" id="ARBA00022801"/>
    </source>
</evidence>
<evidence type="ECO:0000256" key="7">
    <source>
        <dbReference type="ARBA" id="ARBA00049972"/>
    </source>
</evidence>
<evidence type="ECO:0000256" key="5">
    <source>
        <dbReference type="ARBA" id="ARBA00022670"/>
    </source>
</evidence>
<comment type="similarity">
    <text evidence="3 8">Belongs to the peptidase M17 family.</text>
</comment>
<feature type="binding site" evidence="8">
    <location>
        <position position="271"/>
    </location>
    <ligand>
        <name>Mn(2+)</name>
        <dbReference type="ChEBI" id="CHEBI:29035"/>
        <label>2</label>
    </ligand>
</feature>
<proteinExistence type="inferred from homology"/>
<comment type="caution">
    <text evidence="10">The sequence shown here is derived from an EMBL/GenBank/DDBJ whole genome shotgun (WGS) entry which is preliminary data.</text>
</comment>
<protein>
    <recommendedName>
        <fullName evidence="8">Probable cytosol aminopeptidase</fullName>
        <ecNumber evidence="8">3.4.11.1</ecNumber>
    </recommendedName>
    <alternativeName>
        <fullName evidence="8">Leucine aminopeptidase</fullName>
        <shortName evidence="8">LAP</shortName>
        <ecNumber evidence="8">3.4.11.10</ecNumber>
    </alternativeName>
    <alternativeName>
        <fullName evidence="8">Leucyl aminopeptidase</fullName>
    </alternativeName>
</protein>
<evidence type="ECO:0000256" key="8">
    <source>
        <dbReference type="HAMAP-Rule" id="MF_00181"/>
    </source>
</evidence>
<comment type="catalytic activity">
    <reaction evidence="2 8">
        <text>Release of an N-terminal amino acid, preferentially leucine, but not glutamic or aspartic acids.</text>
        <dbReference type="EC" id="3.4.11.10"/>
    </reaction>
</comment>
<feature type="binding site" evidence="8">
    <location>
        <position position="271"/>
    </location>
    <ligand>
        <name>Mn(2+)</name>
        <dbReference type="ChEBI" id="CHEBI:29035"/>
        <label>1</label>
    </ligand>
</feature>
<feature type="active site" evidence="8">
    <location>
        <position position="278"/>
    </location>
</feature>
<evidence type="ECO:0000256" key="2">
    <source>
        <dbReference type="ARBA" id="ARBA00000967"/>
    </source>
</evidence>
<feature type="binding site" evidence="8">
    <location>
        <position position="350"/>
    </location>
    <ligand>
        <name>Mn(2+)</name>
        <dbReference type="ChEBI" id="CHEBI:29035"/>
        <label>1</label>
    </ligand>
</feature>
<evidence type="ECO:0000259" key="9">
    <source>
        <dbReference type="PROSITE" id="PS00631"/>
    </source>
</evidence>
<reference evidence="10 11" key="1">
    <citation type="submission" date="2021-08" db="EMBL/GenBank/DDBJ databases">
        <title>WGS of actinomycetes from Thailand.</title>
        <authorList>
            <person name="Thawai C."/>
        </authorList>
    </citation>
    <scope>NUCLEOTIDE SEQUENCE [LARGE SCALE GENOMIC DNA]</scope>
    <source>
        <strain evidence="10 11">PLK6-54</strain>
    </source>
</reference>
<dbReference type="EC" id="3.4.11.10" evidence="8"/>
<evidence type="ECO:0000313" key="10">
    <source>
        <dbReference type="EMBL" id="MBY8876491.1"/>
    </source>
</evidence>
<dbReference type="SUPFAM" id="SSF52949">
    <property type="entry name" value="Macro domain-like"/>
    <property type="match status" value="1"/>
</dbReference>
<comment type="cofactor">
    <cofactor evidence="8">
        <name>Mn(2+)</name>
        <dbReference type="ChEBI" id="CHEBI:29035"/>
    </cofactor>
    <text evidence="8">Binds 2 manganese ions per subunit.</text>
</comment>
<dbReference type="HAMAP" id="MF_00181">
    <property type="entry name" value="Cytosol_peptidase_M17"/>
    <property type="match status" value="1"/>
</dbReference>
<dbReference type="InterPro" id="IPR000819">
    <property type="entry name" value="Peptidase_M17_C"/>
</dbReference>
<dbReference type="Proteomes" id="UP000778578">
    <property type="component" value="Unassembled WGS sequence"/>
</dbReference>
<evidence type="ECO:0000256" key="4">
    <source>
        <dbReference type="ARBA" id="ARBA00022438"/>
    </source>
</evidence>
<dbReference type="InterPro" id="IPR011356">
    <property type="entry name" value="Leucine_aapep/pepB"/>
</dbReference>
<comment type="catalytic activity">
    <reaction evidence="1 8">
        <text>Release of an N-terminal amino acid, Xaa-|-Yaa-, in which Xaa is preferably Leu, but may be other amino acids including Pro although not Arg or Lys, and Yaa may be Pro. Amino acid amides and methyl esters are also readily hydrolyzed, but rates on arylamides are exceedingly low.</text>
        <dbReference type="EC" id="3.4.11.1"/>
    </reaction>
</comment>
<dbReference type="Gene3D" id="3.40.630.10">
    <property type="entry name" value="Zn peptidases"/>
    <property type="match status" value="1"/>
</dbReference>
<dbReference type="Pfam" id="PF00883">
    <property type="entry name" value="Peptidase_M17"/>
    <property type="match status" value="1"/>
</dbReference>
<feature type="binding site" evidence="8">
    <location>
        <position position="289"/>
    </location>
    <ligand>
        <name>Mn(2+)</name>
        <dbReference type="ChEBI" id="CHEBI:29035"/>
        <label>2</label>
    </ligand>
</feature>
<evidence type="ECO:0000256" key="3">
    <source>
        <dbReference type="ARBA" id="ARBA00009528"/>
    </source>
</evidence>
<dbReference type="InterPro" id="IPR023042">
    <property type="entry name" value="Peptidase_M17_leu_NH2_pept"/>
</dbReference>
<keyword evidence="6 8" id="KW-0378">Hydrolase</keyword>
<dbReference type="PANTHER" id="PTHR11963:SF23">
    <property type="entry name" value="CYTOSOL AMINOPEPTIDASE"/>
    <property type="match status" value="1"/>
</dbReference>
<dbReference type="Pfam" id="PF02789">
    <property type="entry name" value="Peptidase_M17_N"/>
    <property type="match status" value="1"/>
</dbReference>
<feature type="binding site" evidence="8">
    <location>
        <position position="350"/>
    </location>
    <ligand>
        <name>Mn(2+)</name>
        <dbReference type="ChEBI" id="CHEBI:29035"/>
        <label>2</label>
    </ligand>
</feature>
<keyword evidence="8" id="KW-0479">Metal-binding</keyword>
<dbReference type="EMBL" id="JAINZZ010000002">
    <property type="protein sequence ID" value="MBY8876491.1"/>
    <property type="molecule type" value="Genomic_DNA"/>
</dbReference>
<dbReference type="Gene3D" id="3.40.220.10">
    <property type="entry name" value="Leucine Aminopeptidase, subunit E, domain 1"/>
    <property type="match status" value="1"/>
</dbReference>
<organism evidence="10 11">
    <name type="scientific">Actinacidiphila acidipaludis</name>
    <dbReference type="NCBI Taxonomy" id="2873382"/>
    <lineage>
        <taxon>Bacteria</taxon>
        <taxon>Bacillati</taxon>
        <taxon>Actinomycetota</taxon>
        <taxon>Actinomycetes</taxon>
        <taxon>Kitasatosporales</taxon>
        <taxon>Streptomycetaceae</taxon>
        <taxon>Actinacidiphila</taxon>
    </lineage>
</organism>
<dbReference type="SUPFAM" id="SSF53187">
    <property type="entry name" value="Zn-dependent exopeptidases"/>
    <property type="match status" value="1"/>
</dbReference>
<evidence type="ECO:0000256" key="1">
    <source>
        <dbReference type="ARBA" id="ARBA00000135"/>
    </source>
</evidence>
<feature type="binding site" evidence="8">
    <location>
        <position position="348"/>
    </location>
    <ligand>
        <name>Mn(2+)</name>
        <dbReference type="ChEBI" id="CHEBI:29035"/>
        <label>1</label>
    </ligand>
</feature>
<dbReference type="PROSITE" id="PS00631">
    <property type="entry name" value="CYTOSOL_AP"/>
    <property type="match status" value="1"/>
</dbReference>